<dbReference type="EMBL" id="MG807320">
    <property type="protein sequence ID" value="AVL95126.1"/>
    <property type="molecule type" value="Genomic_DNA"/>
</dbReference>
<evidence type="ECO:0000313" key="5">
    <source>
        <dbReference type="EMBL" id="AVL95126.1"/>
    </source>
</evidence>
<dbReference type="InterPro" id="IPR050108">
    <property type="entry name" value="CDK"/>
</dbReference>
<evidence type="ECO:0000256" key="3">
    <source>
        <dbReference type="PROSITE-ProRule" id="PRU10141"/>
    </source>
</evidence>
<dbReference type="InterPro" id="IPR008266">
    <property type="entry name" value="Tyr_kinase_AS"/>
</dbReference>
<gene>
    <name evidence="5" type="ORF">mc_739</name>
</gene>
<dbReference type="Gene3D" id="1.10.472.10">
    <property type="entry name" value="Cyclin-like"/>
    <property type="match status" value="1"/>
</dbReference>
<dbReference type="PROSITE" id="PS50011">
    <property type="entry name" value="PROTEIN_KINASE_DOM"/>
    <property type="match status" value="1"/>
</dbReference>
<dbReference type="InterPro" id="IPR011009">
    <property type="entry name" value="Kinase-like_dom_sf"/>
</dbReference>
<keyword evidence="2 3" id="KW-0067">ATP-binding</keyword>
<protein>
    <submittedName>
        <fullName evidence="5">Putative serine/threonine protein kinase</fullName>
    </submittedName>
</protein>
<dbReference type="Gene3D" id="1.10.510.10">
    <property type="entry name" value="Transferase(Phosphotransferase) domain 1"/>
    <property type="match status" value="1"/>
</dbReference>
<feature type="domain" description="Protein kinase" evidence="4">
    <location>
        <begin position="254"/>
        <end position="534"/>
    </location>
</feature>
<organism evidence="5 6">
    <name type="scientific">Moumouvirus australiensis</name>
    <dbReference type="NCBI Taxonomy" id="2109587"/>
    <lineage>
        <taxon>Viruses</taxon>
        <taxon>Varidnaviria</taxon>
        <taxon>Bamfordvirae</taxon>
        <taxon>Nucleocytoviricota</taxon>
        <taxon>Megaviricetes</taxon>
        <taxon>Imitervirales</taxon>
        <taxon>Mimiviridae</taxon>
        <taxon>Megamimivirinae</taxon>
        <taxon>Moumouvirus</taxon>
        <taxon>Moumouvirus australiense</taxon>
    </lineage>
</organism>
<reference evidence="6" key="1">
    <citation type="submission" date="2018-01" db="EMBL/GenBank/DDBJ databases">
        <title>Testimony of 'menage a trois' revealed by the proteome of Megavirus virophage.</title>
        <authorList>
            <person name="Jeudy S."/>
            <person name="Bertaux L."/>
            <person name="Alempic J.-M."/>
            <person name="Lartigue A."/>
            <person name="Legendre M."/>
            <person name="Philippe N."/>
            <person name="Beucher L."/>
            <person name="Biondi E."/>
            <person name="Juul S."/>
            <person name="Turner D."/>
            <person name="Coute Y."/>
            <person name="Claverie J.-M."/>
            <person name="Abergel C."/>
        </authorList>
    </citation>
    <scope>NUCLEOTIDE SEQUENCE [LARGE SCALE GENOMIC DNA]</scope>
</reference>
<dbReference type="PROSITE" id="PS00109">
    <property type="entry name" value="PROTEIN_KINASE_TYR"/>
    <property type="match status" value="1"/>
</dbReference>
<evidence type="ECO:0000313" key="6">
    <source>
        <dbReference type="Proteomes" id="UP000289600"/>
    </source>
</evidence>
<dbReference type="Gene3D" id="3.30.200.20">
    <property type="entry name" value="Phosphorylase Kinase, domain 1"/>
    <property type="match status" value="1"/>
</dbReference>
<dbReference type="InterPro" id="IPR000719">
    <property type="entry name" value="Prot_kinase_dom"/>
</dbReference>
<dbReference type="InterPro" id="IPR036915">
    <property type="entry name" value="Cyclin-like_sf"/>
</dbReference>
<dbReference type="SUPFAM" id="SSF47954">
    <property type="entry name" value="Cyclin-like"/>
    <property type="match status" value="1"/>
</dbReference>
<dbReference type="GO" id="GO:0004674">
    <property type="term" value="F:protein serine/threonine kinase activity"/>
    <property type="evidence" value="ECO:0007669"/>
    <property type="project" value="UniProtKB-KW"/>
</dbReference>
<dbReference type="InterPro" id="IPR006671">
    <property type="entry name" value="Cyclin_N"/>
</dbReference>
<dbReference type="InterPro" id="IPR017441">
    <property type="entry name" value="Protein_kinase_ATP_BS"/>
</dbReference>
<accession>A0A2P1EMI9</accession>
<proteinExistence type="predicted"/>
<dbReference type="PANTHER" id="PTHR24056">
    <property type="entry name" value="CELL DIVISION PROTEIN KINASE"/>
    <property type="match status" value="1"/>
</dbReference>
<dbReference type="Pfam" id="PF00134">
    <property type="entry name" value="Cyclin_N"/>
    <property type="match status" value="1"/>
</dbReference>
<keyword evidence="5" id="KW-0723">Serine/threonine-protein kinase</keyword>
<feature type="binding site" evidence="3">
    <location>
        <position position="281"/>
    </location>
    <ligand>
        <name>ATP</name>
        <dbReference type="ChEBI" id="CHEBI:30616"/>
    </ligand>
</feature>
<dbReference type="SUPFAM" id="SSF56112">
    <property type="entry name" value="Protein kinase-like (PK-like)"/>
    <property type="match status" value="1"/>
</dbReference>
<keyword evidence="1 3" id="KW-0547">Nucleotide-binding</keyword>
<dbReference type="GO" id="GO:0005524">
    <property type="term" value="F:ATP binding"/>
    <property type="evidence" value="ECO:0007669"/>
    <property type="project" value="UniProtKB-UniRule"/>
</dbReference>
<keyword evidence="5" id="KW-0418">Kinase</keyword>
<evidence type="ECO:0000256" key="1">
    <source>
        <dbReference type="ARBA" id="ARBA00022741"/>
    </source>
</evidence>
<keyword evidence="6" id="KW-1185">Reference proteome</keyword>
<dbReference type="PROSITE" id="PS00107">
    <property type="entry name" value="PROTEIN_KINASE_ATP"/>
    <property type="match status" value="1"/>
</dbReference>
<dbReference type="Pfam" id="PF00069">
    <property type="entry name" value="Pkinase"/>
    <property type="match status" value="1"/>
</dbReference>
<evidence type="ECO:0000259" key="4">
    <source>
        <dbReference type="PROSITE" id="PS50011"/>
    </source>
</evidence>
<sequence>MYQDKHLFKKEKYEVLNYLLEIIDKKKIKHETLHHAVVIMNRYLHKNGTNINNLYFVGLVSLNLAIKIHEVTPMEIEEIIYFYNIKINPKMYNELFVRQIEKNILETIDYELYNDNAWQYVKVLCGEEKIIEQQFKFTYYLSSIIISNRFYGFIDSKELAEKIISFVKDVYSLDRIYLTNDPITKLIYKCYKKEVEQNILPEVRSIFIGMNIYDFVQNKFKDIVYNKYYKIKPELKLYKQNEISWYTIGDISKRKVLVSLGKGTYGKVEKVVINNIIIALKIMNDTENYMGVGSLILRELNTLRKLNHTNINKIIGFYYDYDNHIAYFGLETMEKSLYDYYDGQIISDTRKDLYILQLLRGLKCLHDNKIMHRDLSPSNILVTNDHLQISDFGMSKYIFNSDLMKTHTNIVFSLFYRPIEIHLGEKYTEKADIWACACVIGFILTEQHIFNVEPESEVVKNIFEKLGAPSCDRNSEIMNWPKFDKKYLIYERLGFINLEQKYPQHAKIIYSMLELNPINRPSIDQVLDQFESIIKN</sequence>
<keyword evidence="5" id="KW-0808">Transferase</keyword>
<evidence type="ECO:0000256" key="2">
    <source>
        <dbReference type="ARBA" id="ARBA00022840"/>
    </source>
</evidence>
<name>A0A2P1EMI9_9VIRU</name>
<dbReference type="Proteomes" id="UP000289600">
    <property type="component" value="Segment"/>
</dbReference>